<dbReference type="KEGG" id="pri:PRIO_5698"/>
<protein>
    <submittedName>
        <fullName evidence="1">Uncharacterized protein</fullName>
    </submittedName>
</protein>
<dbReference type="EMBL" id="LN831776">
    <property type="protein sequence ID" value="CQR58085.1"/>
    <property type="molecule type" value="Genomic_DNA"/>
</dbReference>
<accession>A0A0E4HHD4</accession>
<name>A0A0E4HHD4_9BACL</name>
<evidence type="ECO:0000313" key="1">
    <source>
        <dbReference type="EMBL" id="CQR58085.1"/>
    </source>
</evidence>
<reference evidence="2" key="1">
    <citation type="submission" date="2015-03" db="EMBL/GenBank/DDBJ databases">
        <authorList>
            <person name="Wibberg D."/>
        </authorList>
    </citation>
    <scope>NUCLEOTIDE SEQUENCE [LARGE SCALE GENOMIC DNA]</scope>
</reference>
<proteinExistence type="predicted"/>
<sequence length="81" mass="9743">MPARVVNQVRRDRVFNIREAFLLERDPIRCRRECVLFSLTKGKQLHIFKSDYPVIFKYMEEKSRENAGNRKIRGVDIGFRE</sequence>
<dbReference type="AlphaFoldDB" id="A0A0E4HHD4"/>
<dbReference type="Proteomes" id="UP000033163">
    <property type="component" value="Chromosome I"/>
</dbReference>
<dbReference type="HOGENOM" id="CLU_2570620_0_0_9"/>
<evidence type="ECO:0000313" key="2">
    <source>
        <dbReference type="Proteomes" id="UP000033163"/>
    </source>
</evidence>
<organism evidence="1 2">
    <name type="scientific">Paenibacillus riograndensis SBR5</name>
    <dbReference type="NCBI Taxonomy" id="1073571"/>
    <lineage>
        <taxon>Bacteria</taxon>
        <taxon>Bacillati</taxon>
        <taxon>Bacillota</taxon>
        <taxon>Bacilli</taxon>
        <taxon>Bacillales</taxon>
        <taxon>Paenibacillaceae</taxon>
        <taxon>Paenibacillus</taxon>
        <taxon>Paenibacillus sonchi group</taxon>
    </lineage>
</organism>
<gene>
    <name evidence="1" type="ORF">PRIO_5698</name>
</gene>
<dbReference type="PATRIC" id="fig|1073571.4.peg.6119"/>